<dbReference type="InterPro" id="IPR005905">
    <property type="entry name" value="D_ala_D_ala"/>
</dbReference>
<evidence type="ECO:0000256" key="10">
    <source>
        <dbReference type="ARBA" id="ARBA00022984"/>
    </source>
</evidence>
<sequence length="388" mass="41425">MAETPTSEHPQSSTEPRVLVLYGGQSSEHAVSCVTAAGVLSAIDTARFDVVEIGITAAGQWTRPAIDPRTHSFSGPELPRVLPTESSVQLHAGAGGSADRGAQLLEIHPDGTTTSLGSVDVVLPLLHGPFGEDGTLQGLLELVGLPYVGAGVLTSAVGMDKHFMKLAFQAAGLQVGRWETITARQWSQDPQAALERVKTLELPVFVKPARAGSSMGITRVERWEQLEEALEAARKHDPKIVVEEGIIGREIECGVLGGRAGAPARASLLGEIAVHDGSAAHDFYDFDAKYTDNTAADLSCPAELPEEATAEIRRQAVVAFDSLDAEGISRVDFFYTPDGQIIINEVNTMPGFTPISMYPQVWKASGIDFPDLITELITLALERPTALR</sequence>
<evidence type="ECO:0000256" key="2">
    <source>
        <dbReference type="ARBA" id="ARBA00001946"/>
    </source>
</evidence>
<dbReference type="InterPro" id="IPR016185">
    <property type="entry name" value="PreATP-grasp_dom_sf"/>
</dbReference>
<dbReference type="RefSeq" id="WP_345477886.1">
    <property type="nucleotide sequence ID" value="NZ_BAABLW010000007.1"/>
</dbReference>
<keyword evidence="13" id="KW-0963">Cytoplasm</keyword>
<name>A0ABP9G0F0_9MICC</name>
<dbReference type="Gene3D" id="3.40.50.20">
    <property type="match status" value="1"/>
</dbReference>
<organism evidence="16 17">
    <name type="scientific">Nesterenkonia rhizosphaerae</name>
    <dbReference type="NCBI Taxonomy" id="1348272"/>
    <lineage>
        <taxon>Bacteria</taxon>
        <taxon>Bacillati</taxon>
        <taxon>Actinomycetota</taxon>
        <taxon>Actinomycetes</taxon>
        <taxon>Micrococcales</taxon>
        <taxon>Micrococcaceae</taxon>
        <taxon>Nesterenkonia</taxon>
    </lineage>
</organism>
<evidence type="ECO:0000256" key="7">
    <source>
        <dbReference type="ARBA" id="ARBA00022840"/>
    </source>
</evidence>
<dbReference type="PANTHER" id="PTHR23132">
    <property type="entry name" value="D-ALANINE--D-ALANINE LIGASE"/>
    <property type="match status" value="1"/>
</dbReference>
<proteinExistence type="inferred from homology"/>
<keyword evidence="6 14" id="KW-0547">Nucleotide-binding</keyword>
<keyword evidence="4 13" id="KW-0436">Ligase</keyword>
<reference evidence="17" key="1">
    <citation type="journal article" date="2019" name="Int. J. Syst. Evol. Microbiol.">
        <title>The Global Catalogue of Microorganisms (GCM) 10K type strain sequencing project: providing services to taxonomists for standard genome sequencing and annotation.</title>
        <authorList>
            <consortium name="The Broad Institute Genomics Platform"/>
            <consortium name="The Broad Institute Genome Sequencing Center for Infectious Disease"/>
            <person name="Wu L."/>
            <person name="Ma J."/>
        </authorList>
    </citation>
    <scope>NUCLEOTIDE SEQUENCE [LARGE SCALE GENOMIC DNA]</scope>
    <source>
        <strain evidence="17">JCM 19129</strain>
    </source>
</reference>
<dbReference type="InterPro" id="IPR013815">
    <property type="entry name" value="ATP_grasp_subdomain_1"/>
</dbReference>
<evidence type="ECO:0000256" key="5">
    <source>
        <dbReference type="ARBA" id="ARBA00022723"/>
    </source>
</evidence>
<dbReference type="Proteomes" id="UP001500368">
    <property type="component" value="Unassembled WGS sequence"/>
</dbReference>
<accession>A0ABP9G0F0</accession>
<keyword evidence="5" id="KW-0479">Metal-binding</keyword>
<dbReference type="PIRSF" id="PIRSF039102">
    <property type="entry name" value="Ddl/VanB"/>
    <property type="match status" value="1"/>
</dbReference>
<dbReference type="InterPro" id="IPR011095">
    <property type="entry name" value="Dala_Dala_lig_C"/>
</dbReference>
<dbReference type="EMBL" id="BAABLW010000007">
    <property type="protein sequence ID" value="GAA4923128.1"/>
    <property type="molecule type" value="Genomic_DNA"/>
</dbReference>
<keyword evidence="12 13" id="KW-0961">Cell wall biogenesis/degradation</keyword>
<evidence type="ECO:0000256" key="9">
    <source>
        <dbReference type="ARBA" id="ARBA00022960"/>
    </source>
</evidence>
<keyword evidence="8" id="KW-0460">Magnesium</keyword>
<gene>
    <name evidence="13" type="primary">ddl</name>
    <name evidence="16" type="ORF">GCM10025790_20220</name>
</gene>
<comment type="caution">
    <text evidence="16">The sequence shown here is derived from an EMBL/GenBank/DDBJ whole genome shotgun (WGS) entry which is preliminary data.</text>
</comment>
<keyword evidence="10 13" id="KW-0573">Peptidoglycan synthesis</keyword>
<comment type="function">
    <text evidence="13">Cell wall formation.</text>
</comment>
<dbReference type="SUPFAM" id="SSF52440">
    <property type="entry name" value="PreATP-grasp domain"/>
    <property type="match status" value="1"/>
</dbReference>
<evidence type="ECO:0000313" key="16">
    <source>
        <dbReference type="EMBL" id="GAA4923128.1"/>
    </source>
</evidence>
<evidence type="ECO:0000256" key="6">
    <source>
        <dbReference type="ARBA" id="ARBA00022741"/>
    </source>
</evidence>
<dbReference type="Gene3D" id="3.30.470.20">
    <property type="entry name" value="ATP-grasp fold, B domain"/>
    <property type="match status" value="1"/>
</dbReference>
<dbReference type="PROSITE" id="PS50975">
    <property type="entry name" value="ATP_GRASP"/>
    <property type="match status" value="1"/>
</dbReference>
<dbReference type="Pfam" id="PF01820">
    <property type="entry name" value="Dala_Dala_lig_N"/>
    <property type="match status" value="1"/>
</dbReference>
<evidence type="ECO:0000256" key="8">
    <source>
        <dbReference type="ARBA" id="ARBA00022842"/>
    </source>
</evidence>
<comment type="catalytic activity">
    <reaction evidence="13">
        <text>2 D-alanine + ATP = D-alanyl-D-alanine + ADP + phosphate + H(+)</text>
        <dbReference type="Rhea" id="RHEA:11224"/>
        <dbReference type="ChEBI" id="CHEBI:15378"/>
        <dbReference type="ChEBI" id="CHEBI:30616"/>
        <dbReference type="ChEBI" id="CHEBI:43474"/>
        <dbReference type="ChEBI" id="CHEBI:57416"/>
        <dbReference type="ChEBI" id="CHEBI:57822"/>
        <dbReference type="ChEBI" id="CHEBI:456216"/>
        <dbReference type="EC" id="6.3.2.4"/>
    </reaction>
</comment>
<dbReference type="InterPro" id="IPR011127">
    <property type="entry name" value="Dala_Dala_lig_N"/>
</dbReference>
<dbReference type="SUPFAM" id="SSF56059">
    <property type="entry name" value="Glutathione synthetase ATP-binding domain-like"/>
    <property type="match status" value="1"/>
</dbReference>
<dbReference type="EC" id="6.3.2.4" evidence="13"/>
<comment type="cofactor">
    <cofactor evidence="1">
        <name>Mn(2+)</name>
        <dbReference type="ChEBI" id="CHEBI:29035"/>
    </cofactor>
</comment>
<protein>
    <recommendedName>
        <fullName evidence="13">D-alanine--D-alanine ligase</fullName>
        <ecNumber evidence="13">6.3.2.4</ecNumber>
    </recommendedName>
    <alternativeName>
        <fullName evidence="13">D-Ala-D-Ala ligase</fullName>
    </alternativeName>
    <alternativeName>
        <fullName evidence="13">D-alanylalanine synthetase</fullName>
    </alternativeName>
</protein>
<keyword evidence="11" id="KW-0464">Manganese</keyword>
<dbReference type="Pfam" id="PF07478">
    <property type="entry name" value="Dala_Dala_lig_C"/>
    <property type="match status" value="1"/>
</dbReference>
<feature type="domain" description="ATP-grasp" evidence="15">
    <location>
        <begin position="165"/>
        <end position="378"/>
    </location>
</feature>
<evidence type="ECO:0000256" key="1">
    <source>
        <dbReference type="ARBA" id="ARBA00001936"/>
    </source>
</evidence>
<dbReference type="NCBIfam" id="TIGR01205">
    <property type="entry name" value="D_ala_D_alaTIGR"/>
    <property type="match status" value="1"/>
</dbReference>
<comment type="cofactor">
    <cofactor evidence="2">
        <name>Mg(2+)</name>
        <dbReference type="ChEBI" id="CHEBI:18420"/>
    </cofactor>
</comment>
<evidence type="ECO:0000256" key="3">
    <source>
        <dbReference type="ARBA" id="ARBA00010871"/>
    </source>
</evidence>
<keyword evidence="9 13" id="KW-0133">Cell shape</keyword>
<dbReference type="PANTHER" id="PTHR23132:SF25">
    <property type="entry name" value="D-ALANINE--D-ALANINE LIGASE A"/>
    <property type="match status" value="1"/>
</dbReference>
<dbReference type="PROSITE" id="PS00844">
    <property type="entry name" value="DALA_DALA_LIGASE_2"/>
    <property type="match status" value="1"/>
</dbReference>
<dbReference type="NCBIfam" id="NF002528">
    <property type="entry name" value="PRK01966.1-4"/>
    <property type="match status" value="1"/>
</dbReference>
<dbReference type="Gene3D" id="3.30.1490.20">
    <property type="entry name" value="ATP-grasp fold, A domain"/>
    <property type="match status" value="1"/>
</dbReference>
<dbReference type="InterPro" id="IPR000291">
    <property type="entry name" value="D-Ala_lig_Van_CS"/>
</dbReference>
<comment type="subcellular location">
    <subcellularLocation>
        <location evidence="13">Cytoplasm</location>
    </subcellularLocation>
</comment>
<dbReference type="InterPro" id="IPR011761">
    <property type="entry name" value="ATP-grasp"/>
</dbReference>
<dbReference type="HAMAP" id="MF_00047">
    <property type="entry name" value="Dala_Dala_lig"/>
    <property type="match status" value="1"/>
</dbReference>
<evidence type="ECO:0000256" key="13">
    <source>
        <dbReference type="HAMAP-Rule" id="MF_00047"/>
    </source>
</evidence>
<keyword evidence="17" id="KW-1185">Reference proteome</keyword>
<evidence type="ECO:0000256" key="4">
    <source>
        <dbReference type="ARBA" id="ARBA00022598"/>
    </source>
</evidence>
<keyword evidence="7 14" id="KW-0067">ATP-binding</keyword>
<comment type="pathway">
    <text evidence="13">Cell wall biogenesis; peptidoglycan biosynthesis.</text>
</comment>
<dbReference type="PROSITE" id="PS00843">
    <property type="entry name" value="DALA_DALA_LIGASE_1"/>
    <property type="match status" value="1"/>
</dbReference>
<comment type="similarity">
    <text evidence="3 13">Belongs to the D-alanine--D-alanine ligase family.</text>
</comment>
<evidence type="ECO:0000256" key="12">
    <source>
        <dbReference type="ARBA" id="ARBA00023316"/>
    </source>
</evidence>
<evidence type="ECO:0000313" key="17">
    <source>
        <dbReference type="Proteomes" id="UP001500368"/>
    </source>
</evidence>
<evidence type="ECO:0000256" key="14">
    <source>
        <dbReference type="PROSITE-ProRule" id="PRU00409"/>
    </source>
</evidence>
<dbReference type="GO" id="GO:0016874">
    <property type="term" value="F:ligase activity"/>
    <property type="evidence" value="ECO:0007669"/>
    <property type="project" value="UniProtKB-KW"/>
</dbReference>
<evidence type="ECO:0000259" key="15">
    <source>
        <dbReference type="PROSITE" id="PS50975"/>
    </source>
</evidence>
<evidence type="ECO:0000256" key="11">
    <source>
        <dbReference type="ARBA" id="ARBA00023211"/>
    </source>
</evidence>